<dbReference type="Proteomes" id="UP001203284">
    <property type="component" value="Unassembled WGS sequence"/>
</dbReference>
<dbReference type="Gene3D" id="3.40.50.1000">
    <property type="entry name" value="HAD superfamily/HAD-like"/>
    <property type="match status" value="1"/>
</dbReference>
<reference evidence="1 2" key="1">
    <citation type="submission" date="2022-04" db="EMBL/GenBank/DDBJ databases">
        <authorList>
            <person name="Grouzdev D.S."/>
            <person name="Pantiukh K.S."/>
            <person name="Krutkina M.S."/>
        </authorList>
    </citation>
    <scope>NUCLEOTIDE SEQUENCE [LARGE SCALE GENOMIC DNA]</scope>
    <source>
        <strain evidence="1 2">6x-1</strain>
    </source>
</reference>
<accession>A0ABT0D8F3</accession>
<dbReference type="RefSeq" id="WP_247026783.1">
    <property type="nucleotide sequence ID" value="NZ_JALKCH010000002.1"/>
</dbReference>
<evidence type="ECO:0000313" key="2">
    <source>
        <dbReference type="Proteomes" id="UP001203284"/>
    </source>
</evidence>
<sequence length="665" mass="73036">MTASVEALIDRHAVISFDVFDTLLARRLSRPVDVFRHIEQAHGIADFAASREKAEWLARRRFGTADSPEVLLVEIYDVLRELLPGLPVGPQDELAAERLFLYRDPAVVALVEHARARGKRIIAISDMYLTGVEIGALLAANGIAVDRIYASADHRDPALGKFNRRIYPFVAREENVAPGDILHFGDNPVSDVRHALECGVTAVHVRSRTECVREAGAPFCDLNRREGSLADSLVDGQIAARMPHLAPGVPDLYLFGYAAAGPLLLGFCRYIAEMAARDGVERLTLLARDGYIVAKALDILELDVPPYAVMPFSRRLVVFPLLKDDPALVDRVIFDGLPGEATPRAFWTWLGLDAAAIAGHPLLDSPMSMTAFKAHFHEPLATAAAAERTLLTDYLDGWVGPDPAKTAIVDVGWGLTSFRALDRLVSPDFKAYFVGIQSGGYHRKGLSGYLFDRGEPASVEQILTSALEILELVFSDTRPAFTGLRRIDGTIAPAQEENSAGDTMRGLAVATVEAGALDFLRDIRDRAMLPRADELRTMLRDSLSQLAAAPTLREFAALADIPHAPGVGHSQWATIGSFWSRSVPVEALALRRGGQLTLTGGESSQTTLRATVMVRAYEAIAPSHLRRLAVRPDLDKLDWRNEMRAHPLKIGHWLALRRYQRRKAK</sequence>
<keyword evidence="2" id="KW-1185">Reference proteome</keyword>
<gene>
    <name evidence="1" type="ORF">MWN34_03985</name>
</gene>
<dbReference type="EMBL" id="JALKCH010000002">
    <property type="protein sequence ID" value="MCK0196067.1"/>
    <property type="molecule type" value="Genomic_DNA"/>
</dbReference>
<dbReference type="InterPro" id="IPR023214">
    <property type="entry name" value="HAD_sf"/>
</dbReference>
<proteinExistence type="predicted"/>
<evidence type="ECO:0008006" key="3">
    <source>
        <dbReference type="Google" id="ProtNLM"/>
    </source>
</evidence>
<evidence type="ECO:0000313" key="1">
    <source>
        <dbReference type="EMBL" id="MCK0196067.1"/>
    </source>
</evidence>
<dbReference type="InterPro" id="IPR036412">
    <property type="entry name" value="HAD-like_sf"/>
</dbReference>
<organism evidence="1 2">
    <name type="scientific">Ancylobacter crimeensis</name>
    <dbReference type="NCBI Taxonomy" id="2579147"/>
    <lineage>
        <taxon>Bacteria</taxon>
        <taxon>Pseudomonadati</taxon>
        <taxon>Pseudomonadota</taxon>
        <taxon>Alphaproteobacteria</taxon>
        <taxon>Hyphomicrobiales</taxon>
        <taxon>Xanthobacteraceae</taxon>
        <taxon>Ancylobacter</taxon>
    </lineage>
</organism>
<comment type="caution">
    <text evidence="1">The sequence shown here is derived from an EMBL/GenBank/DDBJ whole genome shotgun (WGS) entry which is preliminary data.</text>
</comment>
<dbReference type="SUPFAM" id="SSF56784">
    <property type="entry name" value="HAD-like"/>
    <property type="match status" value="1"/>
</dbReference>
<dbReference type="Pfam" id="PF00702">
    <property type="entry name" value="Hydrolase"/>
    <property type="match status" value="1"/>
</dbReference>
<name>A0ABT0D8F3_9HYPH</name>
<protein>
    <recommendedName>
        <fullName evidence="3">HAD family hydrolase</fullName>
    </recommendedName>
</protein>